<proteinExistence type="predicted"/>
<organism evidence="1 2">
    <name type="scientific">Meishania litoralis</name>
    <dbReference type="NCBI Taxonomy" id="3434685"/>
    <lineage>
        <taxon>Bacteria</taxon>
        <taxon>Pseudomonadati</taxon>
        <taxon>Bacteroidota</taxon>
        <taxon>Flavobacteriia</taxon>
        <taxon>Flavobacteriales</taxon>
        <taxon>Flavobacteriaceae</taxon>
        <taxon>Meishania</taxon>
    </lineage>
</organism>
<evidence type="ECO:0000313" key="2">
    <source>
        <dbReference type="Proteomes" id="UP001595191"/>
    </source>
</evidence>
<dbReference type="Proteomes" id="UP001595191">
    <property type="component" value="Unassembled WGS sequence"/>
</dbReference>
<gene>
    <name evidence="1" type="ORF">ACEZ3G_11975</name>
</gene>
<dbReference type="EMBL" id="JBHFPV010000002">
    <property type="protein sequence ID" value="MFH6604199.1"/>
    <property type="molecule type" value="Genomic_DNA"/>
</dbReference>
<evidence type="ECO:0000313" key="1">
    <source>
        <dbReference type="EMBL" id="MFH6604199.1"/>
    </source>
</evidence>
<accession>A0ACC7LMG0</accession>
<sequence length="454" mass="50180">MQIISPATEEVIAELKETSKDELSKVMESLRKGQRPWGLKPVQERLGCIVRFGELIQENVNEFAEIMTSETGKPLQQSLNEIKGAQNRIEHLRQNAEKWLASETLVDSGSTHEKIVYEPLGVIANISAWNFPYNVGYNVFLYALMAGNSVVYKPSEFASLTGKQFEKYLWQAGIPENVFQCVVGDGSLGQQILEADLDGYFFTGSHATGLHIAKTVAHKLVPVQLELGGKDPLYVMEDVADVEQAAMNAAEGAFYNNGQSCCAVERIYVSDKIYDKFVDAFVKEVKSYKIGNPMDLGTFIGPLTRKQQIQVLREQVADARGKGATLLVGGKEMDGKGYYFEPTVLCDCTHEMEVMKAESFGPIIGIQKVASDEEALQLMADTDYGLTAAVFSNDEQRALRLLSELNVGTAYWNCCDRVSPNVPWSGRKNSGLGSTLSSQGIRAFVQPKSFHLRP</sequence>
<reference evidence="1" key="1">
    <citation type="submission" date="2024-09" db="EMBL/GenBank/DDBJ databases">
        <authorList>
            <person name="Liu J."/>
        </authorList>
    </citation>
    <scope>NUCLEOTIDE SEQUENCE</scope>
    <source>
        <strain evidence="1">NBU2967</strain>
    </source>
</reference>
<protein>
    <submittedName>
        <fullName evidence="1">Aldehyde dehydrogenase family protein</fullName>
    </submittedName>
</protein>
<keyword evidence="2" id="KW-1185">Reference proteome</keyword>
<comment type="caution">
    <text evidence="1">The sequence shown here is derived from an EMBL/GenBank/DDBJ whole genome shotgun (WGS) entry which is preliminary data.</text>
</comment>
<name>A0ACC7LMG0_9FLAO</name>